<feature type="compositionally biased region" description="Basic residues" evidence="1">
    <location>
        <begin position="61"/>
        <end position="74"/>
    </location>
</feature>
<proteinExistence type="predicted"/>
<evidence type="ECO:0000256" key="1">
    <source>
        <dbReference type="SAM" id="MobiDB-lite"/>
    </source>
</evidence>
<dbReference type="OMA" id="SEWITED"/>
<accession>A0A067RGT4</accession>
<reference evidence="3 4" key="1">
    <citation type="journal article" date="2014" name="Nat. Commun.">
        <title>Molecular traces of alternative social organization in a termite genome.</title>
        <authorList>
            <person name="Terrapon N."/>
            <person name="Li C."/>
            <person name="Robertson H.M."/>
            <person name="Ji L."/>
            <person name="Meng X."/>
            <person name="Booth W."/>
            <person name="Chen Z."/>
            <person name="Childers C.P."/>
            <person name="Glastad K.M."/>
            <person name="Gokhale K."/>
            <person name="Gowin J."/>
            <person name="Gronenberg W."/>
            <person name="Hermansen R.A."/>
            <person name="Hu H."/>
            <person name="Hunt B.G."/>
            <person name="Huylmans A.K."/>
            <person name="Khalil S.M."/>
            <person name="Mitchell R.D."/>
            <person name="Munoz-Torres M.C."/>
            <person name="Mustard J.A."/>
            <person name="Pan H."/>
            <person name="Reese J.T."/>
            <person name="Scharf M.E."/>
            <person name="Sun F."/>
            <person name="Vogel H."/>
            <person name="Xiao J."/>
            <person name="Yang W."/>
            <person name="Yang Z."/>
            <person name="Yang Z."/>
            <person name="Zhou J."/>
            <person name="Zhu J."/>
            <person name="Brent C.S."/>
            <person name="Elsik C.G."/>
            <person name="Goodisman M.A."/>
            <person name="Liberles D.A."/>
            <person name="Roe R.M."/>
            <person name="Vargo E.L."/>
            <person name="Vilcinskas A."/>
            <person name="Wang J."/>
            <person name="Bornberg-Bauer E."/>
            <person name="Korb J."/>
            <person name="Zhang G."/>
            <person name="Liebig J."/>
        </authorList>
    </citation>
    <scope>NUCLEOTIDE SEQUENCE [LARGE SCALE GENOMIC DNA]</scope>
    <source>
        <tissue evidence="3">Whole organism</tissue>
    </source>
</reference>
<dbReference type="PANTHER" id="PTHR22306">
    <property type="entry name" value="CHROMOSOME 7 OPEN READING FRAME 50"/>
    <property type="match status" value="1"/>
</dbReference>
<feature type="region of interest" description="Disordered" evidence="1">
    <location>
        <begin position="1"/>
        <end position="82"/>
    </location>
</feature>
<feature type="compositionally biased region" description="Basic and acidic residues" evidence="1">
    <location>
        <begin position="1"/>
        <end position="15"/>
    </location>
</feature>
<dbReference type="STRING" id="136037.A0A067RGT4"/>
<dbReference type="InterPro" id="IPR019327">
    <property type="entry name" value="WKF"/>
</dbReference>
<feature type="domain" description="WKF" evidence="2">
    <location>
        <begin position="91"/>
        <end position="152"/>
    </location>
</feature>
<gene>
    <name evidence="3" type="ORF">L798_06534</name>
</gene>
<name>A0A067RGT4_ZOONE</name>
<protein>
    <recommendedName>
        <fullName evidence="2">WKF domain-containing protein</fullName>
    </recommendedName>
</protein>
<evidence type="ECO:0000259" key="2">
    <source>
        <dbReference type="Pfam" id="PF10180"/>
    </source>
</evidence>
<dbReference type="InParanoid" id="A0A067RGT4"/>
<keyword evidence="4" id="KW-1185">Reference proteome</keyword>
<dbReference type="eggNOG" id="KOG4829">
    <property type="taxonomic scope" value="Eukaryota"/>
</dbReference>
<dbReference type="Proteomes" id="UP000027135">
    <property type="component" value="Unassembled WGS sequence"/>
</dbReference>
<dbReference type="EMBL" id="KK852649">
    <property type="protein sequence ID" value="KDR19491.1"/>
    <property type="molecule type" value="Genomic_DNA"/>
</dbReference>
<evidence type="ECO:0000313" key="3">
    <source>
        <dbReference type="EMBL" id="KDR19491.1"/>
    </source>
</evidence>
<feature type="compositionally biased region" description="Basic and acidic residues" evidence="1">
    <location>
        <begin position="41"/>
        <end position="60"/>
    </location>
</feature>
<dbReference type="PANTHER" id="PTHR22306:SF2">
    <property type="entry name" value="CHROMOSOME 7 OPEN READING FRAME 50"/>
    <property type="match status" value="1"/>
</dbReference>
<organism evidence="3 4">
    <name type="scientific">Zootermopsis nevadensis</name>
    <name type="common">Dampwood termite</name>
    <dbReference type="NCBI Taxonomy" id="136037"/>
    <lineage>
        <taxon>Eukaryota</taxon>
        <taxon>Metazoa</taxon>
        <taxon>Ecdysozoa</taxon>
        <taxon>Arthropoda</taxon>
        <taxon>Hexapoda</taxon>
        <taxon>Insecta</taxon>
        <taxon>Pterygota</taxon>
        <taxon>Neoptera</taxon>
        <taxon>Polyneoptera</taxon>
        <taxon>Dictyoptera</taxon>
        <taxon>Blattodea</taxon>
        <taxon>Blattoidea</taxon>
        <taxon>Termitoidae</taxon>
        <taxon>Termopsidae</taxon>
        <taxon>Zootermopsis</taxon>
    </lineage>
</organism>
<dbReference type="AlphaFoldDB" id="A0A067RGT4"/>
<sequence>MEIKGSEWITEDTKKSNIHIGQKNPHAVSGEQTKKNIAKRKGGEKLLEGGKSNDIEQEPKQKRKKKKNKAKKAQKMQAVQKSDRNIEKCISYLKRWHEDRQNWKFEKLRQIWLLQNMLDPSKVPDSSFKILVDYISGTRGHARQMIVEKTMKVIKAMELWSKLSEEGLKEEDIAIQVPDGKVPEVMYERSRSILQSLDDV</sequence>
<dbReference type="Pfam" id="PF10180">
    <property type="entry name" value="WKF"/>
    <property type="match status" value="1"/>
</dbReference>
<evidence type="ECO:0000313" key="4">
    <source>
        <dbReference type="Proteomes" id="UP000027135"/>
    </source>
</evidence>